<reference evidence="2 3" key="1">
    <citation type="journal article" date="2019" name="Environ. Microbiol.">
        <title>Species interactions and distinct microbial communities in high Arctic permafrost affected cryosols are associated with the CH4 and CO2 gas fluxes.</title>
        <authorList>
            <person name="Altshuler I."/>
            <person name="Hamel J."/>
            <person name="Turney S."/>
            <person name="Magnuson E."/>
            <person name="Levesque R."/>
            <person name="Greer C."/>
            <person name="Whyte L.G."/>
        </authorList>
    </citation>
    <scope>NUCLEOTIDE SEQUENCE [LARGE SCALE GENOMIC DNA]</scope>
    <source>
        <strain evidence="2 3">S9.3B</strain>
    </source>
</reference>
<proteinExistence type="predicted"/>
<evidence type="ECO:0000256" key="1">
    <source>
        <dbReference type="SAM" id="SignalP"/>
    </source>
</evidence>
<keyword evidence="3" id="KW-1185">Reference proteome</keyword>
<dbReference type="InterPro" id="IPR013424">
    <property type="entry name" value="Ice-binding_C"/>
</dbReference>
<dbReference type="EMBL" id="RCZP01000008">
    <property type="protein sequence ID" value="TPG57466.1"/>
    <property type="molecule type" value="Genomic_DNA"/>
</dbReference>
<dbReference type="Proteomes" id="UP000317078">
    <property type="component" value="Unassembled WGS sequence"/>
</dbReference>
<gene>
    <name evidence="2" type="ORF">EAH89_11110</name>
</gene>
<dbReference type="AlphaFoldDB" id="A0A502G8V8"/>
<evidence type="ECO:0000313" key="3">
    <source>
        <dbReference type="Proteomes" id="UP000317078"/>
    </source>
</evidence>
<dbReference type="NCBIfam" id="TIGR02595">
    <property type="entry name" value="PEP_CTERM"/>
    <property type="match status" value="1"/>
</dbReference>
<sequence>MKSIGYVVAAGLALGALVGTGARAAPFELVYTGGFDTDEALNPASAASPSFFTSPTPFTIRALFDTASPNLAPALGGPFNGFRAYAPTAATITVGGTSYSIQSALENPQTGVTVAIFDNNSFTPGRYAVGFIVDPASDGAGIVGDFGAASPAFTAASVVPTVFEAFFGAGHSPGPCSSGTPPVCPKVVTPWILRDAAGQAYNLTLGDYLADYLTIDAPGARLGPLNTAEIRAVAVPEPASLGLVLLGLLGLAAARPRPATARV</sequence>
<comment type="caution">
    <text evidence="2">The sequence shown here is derived from an EMBL/GenBank/DDBJ whole genome shotgun (WGS) entry which is preliminary data.</text>
</comment>
<protein>
    <submittedName>
        <fullName evidence="2">PEP-CTERM sorting domain-containing protein</fullName>
    </submittedName>
</protein>
<name>A0A502G8V8_9PROT</name>
<feature type="chain" id="PRO_5021482340" evidence="1">
    <location>
        <begin position="25"/>
        <end position="263"/>
    </location>
</feature>
<accession>A0A502G8V8</accession>
<organism evidence="2 3">
    <name type="scientific">Muricoccus nepalensis</name>
    <dbReference type="NCBI Taxonomy" id="1854500"/>
    <lineage>
        <taxon>Bacteria</taxon>
        <taxon>Pseudomonadati</taxon>
        <taxon>Pseudomonadota</taxon>
        <taxon>Alphaproteobacteria</taxon>
        <taxon>Acetobacterales</taxon>
        <taxon>Roseomonadaceae</taxon>
        <taxon>Muricoccus</taxon>
    </lineage>
</organism>
<evidence type="ECO:0000313" key="2">
    <source>
        <dbReference type="EMBL" id="TPG57466.1"/>
    </source>
</evidence>
<keyword evidence="1" id="KW-0732">Signal</keyword>
<dbReference type="RefSeq" id="WP_140882942.1">
    <property type="nucleotide sequence ID" value="NZ_RCZP01000008.1"/>
</dbReference>
<feature type="signal peptide" evidence="1">
    <location>
        <begin position="1"/>
        <end position="24"/>
    </location>
</feature>
<dbReference type="OrthoDB" id="9831714at2"/>